<keyword evidence="3" id="KW-0547">Nucleotide-binding</keyword>
<dbReference type="InterPro" id="IPR034646">
    <property type="entry name" value="ADCK3_dom"/>
</dbReference>
<dbReference type="PANTHER" id="PTHR43851:SF3">
    <property type="entry name" value="COENZYME Q8"/>
    <property type="match status" value="1"/>
</dbReference>
<dbReference type="Pfam" id="PF03109">
    <property type="entry name" value="ABC1"/>
    <property type="match status" value="1"/>
</dbReference>
<gene>
    <name evidence="6" type="ORF">SAMN04489812_0201</name>
</gene>
<accession>A0A1H1MNM8</accession>
<dbReference type="AlphaFoldDB" id="A0A1H1MNM8"/>
<protein>
    <submittedName>
        <fullName evidence="6">Predicted unusual protein kinase regulating ubiquinone biosynthesis, AarF/ABC1/UbiB family</fullName>
    </submittedName>
</protein>
<dbReference type="InterPro" id="IPR011009">
    <property type="entry name" value="Kinase-like_dom_sf"/>
</dbReference>
<evidence type="ECO:0000256" key="2">
    <source>
        <dbReference type="ARBA" id="ARBA00022679"/>
    </source>
</evidence>
<dbReference type="InterPro" id="IPR004147">
    <property type="entry name" value="ABC1_dom"/>
</dbReference>
<organism evidence="6 7">
    <name type="scientific">Microlunatus soli</name>
    <dbReference type="NCBI Taxonomy" id="630515"/>
    <lineage>
        <taxon>Bacteria</taxon>
        <taxon>Bacillati</taxon>
        <taxon>Actinomycetota</taxon>
        <taxon>Actinomycetes</taxon>
        <taxon>Propionibacteriales</taxon>
        <taxon>Propionibacteriaceae</taxon>
        <taxon>Microlunatus</taxon>
    </lineage>
</organism>
<dbReference type="GO" id="GO:0016301">
    <property type="term" value="F:kinase activity"/>
    <property type="evidence" value="ECO:0007669"/>
    <property type="project" value="UniProtKB-KW"/>
</dbReference>
<dbReference type="InterPro" id="IPR051409">
    <property type="entry name" value="Atypical_kinase_ADCK"/>
</dbReference>
<evidence type="ECO:0000256" key="4">
    <source>
        <dbReference type="ARBA" id="ARBA00022840"/>
    </source>
</evidence>
<dbReference type="EMBL" id="LT629772">
    <property type="protein sequence ID" value="SDR88356.1"/>
    <property type="molecule type" value="Genomic_DNA"/>
</dbReference>
<proteinExistence type="inferred from homology"/>
<evidence type="ECO:0000259" key="5">
    <source>
        <dbReference type="Pfam" id="PF03109"/>
    </source>
</evidence>
<dbReference type="STRING" id="630515.SAMN04489812_0201"/>
<dbReference type="Proteomes" id="UP000199103">
    <property type="component" value="Chromosome I"/>
</dbReference>
<dbReference type="PANTHER" id="PTHR43851">
    <property type="match status" value="1"/>
</dbReference>
<comment type="similarity">
    <text evidence="1">Belongs to the protein kinase superfamily. ADCK protein kinase family.</text>
</comment>
<evidence type="ECO:0000313" key="6">
    <source>
        <dbReference type="EMBL" id="SDR88356.1"/>
    </source>
</evidence>
<keyword evidence="2" id="KW-0808">Transferase</keyword>
<keyword evidence="6" id="KW-0418">Kinase</keyword>
<keyword evidence="7" id="KW-1185">Reference proteome</keyword>
<dbReference type="GO" id="GO:0005524">
    <property type="term" value="F:ATP binding"/>
    <property type="evidence" value="ECO:0007669"/>
    <property type="project" value="UniProtKB-KW"/>
</dbReference>
<keyword evidence="4" id="KW-0067">ATP-binding</keyword>
<name>A0A1H1MNM8_9ACTN</name>
<feature type="domain" description="ABC1 atypical kinase-like" evidence="5">
    <location>
        <begin position="106"/>
        <end position="340"/>
    </location>
</feature>
<reference evidence="6 7" key="1">
    <citation type="submission" date="2016-10" db="EMBL/GenBank/DDBJ databases">
        <authorList>
            <person name="de Groot N.N."/>
        </authorList>
    </citation>
    <scope>NUCLEOTIDE SEQUENCE [LARGE SCALE GENOMIC DNA]</scope>
    <source>
        <strain evidence="6 7">DSM 21800</strain>
    </source>
</reference>
<evidence type="ECO:0000256" key="1">
    <source>
        <dbReference type="ARBA" id="ARBA00009670"/>
    </source>
</evidence>
<sequence length="448" mass="48465">MTVSNNGGMSSDDKSLARSALRRGAKLASLPLGVAGRKTLGFGRRLGGQSADTVNEQLRERTAEQLFRVLGELKGGAMKVGQAMSLFEGFLPDEVAGPYREKLSMLRDSAPPMPTSRVHTVLARELGADWRDRFISFEPRPAAAASIGQVHRAVWHDGRTVAVKVQYPGADEALRSDLKQLSRMASIAGPLAGGMDVRAVADELTARIDEELDYRLEAQAQSGFAEAFADDPEFVVPRVLDGTGKVLISEWIDGVPLTTIADWPDDDRNEAGLKYVRFLFAGPSRAGMLHADPHPGNFKMLPDGRLGVVDFGLVARMPAGLPDEIGETLRIAMTGDAESAVAGLRQEGFLTHDVDAELVMDYLAPFVEPAAEPEFAFDRAWMQGVYRQANGDTAAAAEFGRAFNLPTDYLLIHRVWMGGIAVLSQLRITAGFRAVLDEFLPGFAAEPA</sequence>
<evidence type="ECO:0000313" key="7">
    <source>
        <dbReference type="Proteomes" id="UP000199103"/>
    </source>
</evidence>
<keyword evidence="6" id="KW-0830">Ubiquinone</keyword>
<dbReference type="SUPFAM" id="SSF56112">
    <property type="entry name" value="Protein kinase-like (PK-like)"/>
    <property type="match status" value="1"/>
</dbReference>
<evidence type="ECO:0000256" key="3">
    <source>
        <dbReference type="ARBA" id="ARBA00022741"/>
    </source>
</evidence>
<dbReference type="CDD" id="cd13970">
    <property type="entry name" value="ABC1_ADCK3"/>
    <property type="match status" value="1"/>
</dbReference>